<reference evidence="2" key="1">
    <citation type="submission" date="2014-09" db="EMBL/GenBank/DDBJ databases">
        <authorList>
            <person name="Sharma Rahul"/>
            <person name="Thines Marco"/>
        </authorList>
    </citation>
    <scope>NUCLEOTIDE SEQUENCE [LARGE SCALE GENOMIC DNA]</scope>
</reference>
<evidence type="ECO:0000313" key="1">
    <source>
        <dbReference type="EMBL" id="CEG38522.1"/>
    </source>
</evidence>
<proteinExistence type="predicted"/>
<keyword evidence="2" id="KW-1185">Reference proteome</keyword>
<name>A0A0P1ADC2_PLAHL</name>
<dbReference type="EMBL" id="CCYD01000322">
    <property type="protein sequence ID" value="CEG38522.1"/>
    <property type="molecule type" value="Genomic_DNA"/>
</dbReference>
<dbReference type="GeneID" id="36410349"/>
<accession>A0A0P1ADC2</accession>
<organism evidence="1 2">
    <name type="scientific">Plasmopara halstedii</name>
    <name type="common">Downy mildew of sunflower</name>
    <dbReference type="NCBI Taxonomy" id="4781"/>
    <lineage>
        <taxon>Eukaryota</taxon>
        <taxon>Sar</taxon>
        <taxon>Stramenopiles</taxon>
        <taxon>Oomycota</taxon>
        <taxon>Peronosporomycetes</taxon>
        <taxon>Peronosporales</taxon>
        <taxon>Peronosporaceae</taxon>
        <taxon>Plasmopara</taxon>
    </lineage>
</organism>
<evidence type="ECO:0000313" key="2">
    <source>
        <dbReference type="Proteomes" id="UP000054928"/>
    </source>
</evidence>
<sequence length="78" mass="8962">MLEAQTRQSDQKNKMKGIRTRILQEAYKSQVAKIYICDKRSKGTANCTLHFEQPFRILGHSNLSTTSNCFIYFSVSSI</sequence>
<dbReference type="AlphaFoldDB" id="A0A0P1ADC2"/>
<dbReference type="Proteomes" id="UP000054928">
    <property type="component" value="Unassembled WGS sequence"/>
</dbReference>
<protein>
    <submittedName>
        <fullName evidence="1">Uncharacterized protein</fullName>
    </submittedName>
</protein>
<dbReference type="RefSeq" id="XP_024574891.1">
    <property type="nucleotide sequence ID" value="XM_024723967.2"/>
</dbReference>